<protein>
    <submittedName>
        <fullName evidence="1">Uncharacterized protein</fullName>
    </submittedName>
</protein>
<dbReference type="Proteomes" id="UP000198793">
    <property type="component" value="Unassembled WGS sequence"/>
</dbReference>
<dbReference type="RefSeq" id="WP_090676817.1">
    <property type="nucleotide sequence ID" value="NZ_FNIT01000014.1"/>
</dbReference>
<accession>A0A1H0MKB3</accession>
<keyword evidence="2" id="KW-1185">Reference proteome</keyword>
<dbReference type="AlphaFoldDB" id="A0A1H0MKB3"/>
<dbReference type="OrthoDB" id="8161952at2"/>
<organism evidence="1 2">
    <name type="scientific">Aureimonas jatrophae</name>
    <dbReference type="NCBI Taxonomy" id="1166073"/>
    <lineage>
        <taxon>Bacteria</taxon>
        <taxon>Pseudomonadati</taxon>
        <taxon>Pseudomonadota</taxon>
        <taxon>Alphaproteobacteria</taxon>
        <taxon>Hyphomicrobiales</taxon>
        <taxon>Aurantimonadaceae</taxon>
        <taxon>Aureimonas</taxon>
    </lineage>
</organism>
<name>A0A1H0MKB3_9HYPH</name>
<dbReference type="EMBL" id="FNIT01000014">
    <property type="protein sequence ID" value="SDO80842.1"/>
    <property type="molecule type" value="Genomic_DNA"/>
</dbReference>
<sequence>MPAKTLFIVQLFERSGKRLIGGRALDFRTADEAVARAERASTTAVGVVAIQHTVDTDTGEVLEEPVVLSRFGEVPAEFREE</sequence>
<proteinExistence type="predicted"/>
<gene>
    <name evidence="1" type="ORF">SAMN05192530_11441</name>
</gene>
<evidence type="ECO:0000313" key="2">
    <source>
        <dbReference type="Proteomes" id="UP000198793"/>
    </source>
</evidence>
<reference evidence="1 2" key="1">
    <citation type="submission" date="2016-10" db="EMBL/GenBank/DDBJ databases">
        <authorList>
            <person name="de Groot N.N."/>
        </authorList>
    </citation>
    <scope>NUCLEOTIDE SEQUENCE [LARGE SCALE GENOMIC DNA]</scope>
    <source>
        <strain evidence="2">L7-484,KACC 16230,DSM 25025</strain>
    </source>
</reference>
<dbReference type="STRING" id="1166073.SAMN05192530_11441"/>
<evidence type="ECO:0000313" key="1">
    <source>
        <dbReference type="EMBL" id="SDO80842.1"/>
    </source>
</evidence>